<comment type="caution">
    <text evidence="2">The sequence shown here is derived from an EMBL/GenBank/DDBJ whole genome shotgun (WGS) entry which is preliminary data.</text>
</comment>
<organism evidence="2 3">
    <name type="scientific">Eumeta variegata</name>
    <name type="common">Bagworm moth</name>
    <name type="synonym">Eumeta japonica</name>
    <dbReference type="NCBI Taxonomy" id="151549"/>
    <lineage>
        <taxon>Eukaryota</taxon>
        <taxon>Metazoa</taxon>
        <taxon>Ecdysozoa</taxon>
        <taxon>Arthropoda</taxon>
        <taxon>Hexapoda</taxon>
        <taxon>Insecta</taxon>
        <taxon>Pterygota</taxon>
        <taxon>Neoptera</taxon>
        <taxon>Endopterygota</taxon>
        <taxon>Lepidoptera</taxon>
        <taxon>Glossata</taxon>
        <taxon>Ditrysia</taxon>
        <taxon>Tineoidea</taxon>
        <taxon>Psychidae</taxon>
        <taxon>Oiketicinae</taxon>
        <taxon>Eumeta</taxon>
    </lineage>
</organism>
<name>A0A4C1ZN70_EUMVA</name>
<feature type="region of interest" description="Disordered" evidence="1">
    <location>
        <begin position="1"/>
        <end position="107"/>
    </location>
</feature>
<evidence type="ECO:0000313" key="2">
    <source>
        <dbReference type="EMBL" id="GBP89218.1"/>
    </source>
</evidence>
<dbReference type="EMBL" id="BGZK01001983">
    <property type="protein sequence ID" value="GBP89218.1"/>
    <property type="molecule type" value="Genomic_DNA"/>
</dbReference>
<accession>A0A4C1ZN70</accession>
<reference evidence="2 3" key="1">
    <citation type="journal article" date="2019" name="Commun. Biol.">
        <title>The bagworm genome reveals a unique fibroin gene that provides high tensile strength.</title>
        <authorList>
            <person name="Kono N."/>
            <person name="Nakamura H."/>
            <person name="Ohtoshi R."/>
            <person name="Tomita M."/>
            <person name="Numata K."/>
            <person name="Arakawa K."/>
        </authorList>
    </citation>
    <scope>NUCLEOTIDE SEQUENCE [LARGE SCALE GENOMIC DNA]</scope>
</reference>
<sequence length="107" mass="11742">MMTGLGSSAIKGDFDPYQDSDPFGPQRFDIGINHQQLAAGASASTERERKQPHAKGRGAVRQSHLSGAARRPCTHRPVRARTSPRPRPAPRTPDTPFIPTTYDYSTQ</sequence>
<proteinExistence type="predicted"/>
<dbReference type="AlphaFoldDB" id="A0A4C1ZN70"/>
<protein>
    <submittedName>
        <fullName evidence="2">Uncharacterized protein</fullName>
    </submittedName>
</protein>
<keyword evidence="3" id="KW-1185">Reference proteome</keyword>
<evidence type="ECO:0000313" key="3">
    <source>
        <dbReference type="Proteomes" id="UP000299102"/>
    </source>
</evidence>
<evidence type="ECO:0000256" key="1">
    <source>
        <dbReference type="SAM" id="MobiDB-lite"/>
    </source>
</evidence>
<dbReference type="Proteomes" id="UP000299102">
    <property type="component" value="Unassembled WGS sequence"/>
</dbReference>
<feature type="compositionally biased region" description="Basic residues" evidence="1">
    <location>
        <begin position="72"/>
        <end position="84"/>
    </location>
</feature>
<gene>
    <name evidence="2" type="ORF">EVAR_40006_1</name>
</gene>